<evidence type="ECO:0000256" key="9">
    <source>
        <dbReference type="ARBA" id="ARBA00023136"/>
    </source>
</evidence>
<keyword evidence="7" id="KW-0653">Protein transport</keyword>
<evidence type="ECO:0000256" key="6">
    <source>
        <dbReference type="ARBA" id="ARBA00022892"/>
    </source>
</evidence>
<evidence type="ECO:0000256" key="7">
    <source>
        <dbReference type="ARBA" id="ARBA00022927"/>
    </source>
</evidence>
<feature type="transmembrane region" description="Helical" evidence="12">
    <location>
        <begin position="70"/>
        <end position="87"/>
    </location>
</feature>
<feature type="region of interest" description="Disordered" evidence="11">
    <location>
        <begin position="247"/>
        <end position="274"/>
    </location>
</feature>
<keyword evidence="9 12" id="KW-0472">Membrane</keyword>
<dbReference type="PANTHER" id="PTHR10585">
    <property type="entry name" value="ER LUMEN PROTEIN RETAINING RECEPTOR"/>
    <property type="match status" value="1"/>
</dbReference>
<dbReference type="GO" id="GO:0015031">
    <property type="term" value="P:protein transport"/>
    <property type="evidence" value="ECO:0007669"/>
    <property type="project" value="UniProtKB-KW"/>
</dbReference>
<evidence type="ECO:0000256" key="11">
    <source>
        <dbReference type="SAM" id="MobiDB-lite"/>
    </source>
</evidence>
<protein>
    <recommendedName>
        <fullName evidence="15">ER lumen protein retaining receptor</fullName>
    </recommendedName>
</protein>
<dbReference type="OrthoDB" id="7694678at2759"/>
<evidence type="ECO:0000256" key="10">
    <source>
        <dbReference type="ARBA" id="ARBA00023170"/>
    </source>
</evidence>
<dbReference type="AlphaFoldDB" id="A0A420Y6P6"/>
<feature type="transmembrane region" description="Helical" evidence="12">
    <location>
        <begin position="99"/>
        <end position="118"/>
    </location>
</feature>
<gene>
    <name evidence="13" type="ORF">DL546_004836</name>
</gene>
<dbReference type="Proteomes" id="UP000275385">
    <property type="component" value="Unassembled WGS sequence"/>
</dbReference>
<sequence>MALPPKANIFRVLADLSHLAAICVLIFSIHRNRSAEGVSLITQILYSVVYVSRYLDLFHTRNGWNVTFKIFYLLSAFYTIVIMRFAYPRTREREVAWKLGGLVLGVSLVLSPFVMLIFEPKMYWSFTTWSITFSLILESVCVLPQLLLLRQTTVPTVITSFYILFLGSYRALYILNWIWRGLDLSDRHVNPVSVIFGIIQTAFYVDFAWVYWTRQRVKLRDGAVVDADDLRRGWLLNRIFGKHIENMEPSDEESRTGLGIGGRGGRTGGNGRAKWGARGISVSADDGVLDHEEHHGMLDDEDDEEEHGVIGQVDPDAKMQDPDELAKALEDDDDEDATLPGGNTRGEASASGVRGGDEWND</sequence>
<dbReference type="STRING" id="177199.A0A420Y6P6"/>
<name>A0A420Y6P6_9PEZI</name>
<reference evidence="13 14" key="1">
    <citation type="submission" date="2018-08" db="EMBL/GenBank/DDBJ databases">
        <title>Draft genome of the lignicolous fungus Coniochaeta pulveracea.</title>
        <authorList>
            <person name="Borstlap C.J."/>
            <person name="De Witt R.N."/>
            <person name="Botha A."/>
            <person name="Volschenk H."/>
        </authorList>
    </citation>
    <scope>NUCLEOTIDE SEQUENCE [LARGE SCALE GENOMIC DNA]</scope>
    <source>
        <strain evidence="13 14">CAB683</strain>
    </source>
</reference>
<evidence type="ECO:0000256" key="3">
    <source>
        <dbReference type="ARBA" id="ARBA00022448"/>
    </source>
</evidence>
<evidence type="ECO:0000256" key="4">
    <source>
        <dbReference type="ARBA" id="ARBA00022692"/>
    </source>
</evidence>
<feature type="transmembrane region" description="Helical" evidence="12">
    <location>
        <begin position="124"/>
        <end position="149"/>
    </location>
</feature>
<dbReference type="GO" id="GO:0016192">
    <property type="term" value="P:vesicle-mediated transport"/>
    <property type="evidence" value="ECO:0007669"/>
    <property type="project" value="UniProtKB-KW"/>
</dbReference>
<evidence type="ECO:0000256" key="2">
    <source>
        <dbReference type="ARBA" id="ARBA00010120"/>
    </source>
</evidence>
<dbReference type="InterPro" id="IPR000133">
    <property type="entry name" value="ER_ret_rcpt"/>
</dbReference>
<evidence type="ECO:0000313" key="14">
    <source>
        <dbReference type="Proteomes" id="UP000275385"/>
    </source>
</evidence>
<dbReference type="GO" id="GO:0006621">
    <property type="term" value="P:protein retention in ER lumen"/>
    <property type="evidence" value="ECO:0007669"/>
    <property type="project" value="InterPro"/>
</dbReference>
<organism evidence="13 14">
    <name type="scientific">Coniochaeta pulveracea</name>
    <dbReference type="NCBI Taxonomy" id="177199"/>
    <lineage>
        <taxon>Eukaryota</taxon>
        <taxon>Fungi</taxon>
        <taxon>Dikarya</taxon>
        <taxon>Ascomycota</taxon>
        <taxon>Pezizomycotina</taxon>
        <taxon>Sordariomycetes</taxon>
        <taxon>Sordariomycetidae</taxon>
        <taxon>Coniochaetales</taxon>
        <taxon>Coniochaetaceae</taxon>
        <taxon>Coniochaeta</taxon>
    </lineage>
</organism>
<proteinExistence type="inferred from homology"/>
<feature type="transmembrane region" description="Helical" evidence="12">
    <location>
        <begin position="161"/>
        <end position="179"/>
    </location>
</feature>
<keyword evidence="10" id="KW-0675">Receptor</keyword>
<keyword evidence="4 12" id="KW-0812">Transmembrane</keyword>
<keyword evidence="5" id="KW-0256">Endoplasmic reticulum</keyword>
<comment type="similarity">
    <text evidence="2">Belongs to the ERD2 family.</text>
</comment>
<accession>A0A420Y6P6</accession>
<feature type="compositionally biased region" description="Basic and acidic residues" evidence="11">
    <location>
        <begin position="315"/>
        <end position="329"/>
    </location>
</feature>
<feature type="compositionally biased region" description="Gly residues" evidence="11">
    <location>
        <begin position="258"/>
        <end position="271"/>
    </location>
</feature>
<dbReference type="EMBL" id="QVQW01000042">
    <property type="protein sequence ID" value="RKU43507.1"/>
    <property type="molecule type" value="Genomic_DNA"/>
</dbReference>
<evidence type="ECO:0000256" key="12">
    <source>
        <dbReference type="SAM" id="Phobius"/>
    </source>
</evidence>
<feature type="transmembrane region" description="Helical" evidence="12">
    <location>
        <begin position="191"/>
        <end position="212"/>
    </location>
</feature>
<comment type="subcellular location">
    <subcellularLocation>
        <location evidence="1">Endoplasmic reticulum membrane</location>
        <topology evidence="1">Multi-pass membrane protein</topology>
    </subcellularLocation>
</comment>
<keyword evidence="8 12" id="KW-1133">Transmembrane helix</keyword>
<dbReference type="PRINTS" id="PR00660">
    <property type="entry name" value="ERLUMENR"/>
</dbReference>
<feature type="region of interest" description="Disordered" evidence="11">
    <location>
        <begin position="296"/>
        <end position="361"/>
    </location>
</feature>
<evidence type="ECO:0000313" key="13">
    <source>
        <dbReference type="EMBL" id="RKU43507.1"/>
    </source>
</evidence>
<evidence type="ECO:0000256" key="5">
    <source>
        <dbReference type="ARBA" id="ARBA00022824"/>
    </source>
</evidence>
<comment type="caution">
    <text evidence="13">The sequence shown here is derived from an EMBL/GenBank/DDBJ whole genome shotgun (WGS) entry which is preliminary data.</text>
</comment>
<evidence type="ECO:0008006" key="15">
    <source>
        <dbReference type="Google" id="ProtNLM"/>
    </source>
</evidence>
<keyword evidence="14" id="KW-1185">Reference proteome</keyword>
<dbReference type="GO" id="GO:0046923">
    <property type="term" value="F:ER retention sequence binding"/>
    <property type="evidence" value="ECO:0007669"/>
    <property type="project" value="InterPro"/>
</dbReference>
<dbReference type="GO" id="GO:0005789">
    <property type="term" value="C:endoplasmic reticulum membrane"/>
    <property type="evidence" value="ECO:0007669"/>
    <property type="project" value="UniProtKB-SubCell"/>
</dbReference>
<evidence type="ECO:0000256" key="1">
    <source>
        <dbReference type="ARBA" id="ARBA00004477"/>
    </source>
</evidence>
<keyword evidence="6" id="KW-0931">ER-Golgi transport</keyword>
<feature type="transmembrane region" description="Helical" evidence="12">
    <location>
        <begin position="12"/>
        <end position="30"/>
    </location>
</feature>
<dbReference type="Pfam" id="PF00810">
    <property type="entry name" value="ER_lumen_recept"/>
    <property type="match status" value="1"/>
</dbReference>
<evidence type="ECO:0000256" key="8">
    <source>
        <dbReference type="ARBA" id="ARBA00022989"/>
    </source>
</evidence>
<keyword evidence="3" id="KW-0813">Transport</keyword>